<dbReference type="EMBL" id="GBRH01256253">
    <property type="protein sequence ID" value="JAD41642.1"/>
    <property type="molecule type" value="Transcribed_RNA"/>
</dbReference>
<reference evidence="1" key="2">
    <citation type="journal article" date="2015" name="Data Brief">
        <title>Shoot transcriptome of the giant reed, Arundo donax.</title>
        <authorList>
            <person name="Barrero R.A."/>
            <person name="Guerrero F.D."/>
            <person name="Moolhuijzen P."/>
            <person name="Goolsby J.A."/>
            <person name="Tidwell J."/>
            <person name="Bellgard S.E."/>
            <person name="Bellgard M.I."/>
        </authorList>
    </citation>
    <scope>NUCLEOTIDE SEQUENCE</scope>
    <source>
        <tissue evidence="1">Shoot tissue taken approximately 20 cm above the soil surface</tissue>
    </source>
</reference>
<dbReference type="AlphaFoldDB" id="A0A0A9A3N8"/>
<proteinExistence type="predicted"/>
<accession>A0A0A9A3N8</accession>
<sequence>MDRVINQHLLYATIIAFRLAIQHLDLCILSFEIKFQLIWFSSVSNKSFYVFIKTL</sequence>
<evidence type="ECO:0000313" key="1">
    <source>
        <dbReference type="EMBL" id="JAD41642.1"/>
    </source>
</evidence>
<organism evidence="1">
    <name type="scientific">Arundo donax</name>
    <name type="common">Giant reed</name>
    <name type="synonym">Donax arundinaceus</name>
    <dbReference type="NCBI Taxonomy" id="35708"/>
    <lineage>
        <taxon>Eukaryota</taxon>
        <taxon>Viridiplantae</taxon>
        <taxon>Streptophyta</taxon>
        <taxon>Embryophyta</taxon>
        <taxon>Tracheophyta</taxon>
        <taxon>Spermatophyta</taxon>
        <taxon>Magnoliopsida</taxon>
        <taxon>Liliopsida</taxon>
        <taxon>Poales</taxon>
        <taxon>Poaceae</taxon>
        <taxon>PACMAD clade</taxon>
        <taxon>Arundinoideae</taxon>
        <taxon>Arundineae</taxon>
        <taxon>Arundo</taxon>
    </lineage>
</organism>
<protein>
    <submittedName>
        <fullName evidence="1">Uncharacterized protein</fullName>
    </submittedName>
</protein>
<reference evidence="1" key="1">
    <citation type="submission" date="2014-09" db="EMBL/GenBank/DDBJ databases">
        <authorList>
            <person name="Magalhaes I.L.F."/>
            <person name="Oliveira U."/>
            <person name="Santos F.R."/>
            <person name="Vidigal T.H.D.A."/>
            <person name="Brescovit A.D."/>
            <person name="Santos A.J."/>
        </authorList>
    </citation>
    <scope>NUCLEOTIDE SEQUENCE</scope>
    <source>
        <tissue evidence="1">Shoot tissue taken approximately 20 cm above the soil surface</tissue>
    </source>
</reference>
<name>A0A0A9A3N8_ARUDO</name>